<dbReference type="InterPro" id="IPR011251">
    <property type="entry name" value="Luciferase-like_dom"/>
</dbReference>
<dbReference type="Pfam" id="PF00296">
    <property type="entry name" value="Bac_luciferase"/>
    <property type="match status" value="1"/>
</dbReference>
<reference evidence="9 10" key="1">
    <citation type="journal article" date="2014" name="Int. J. Syst. Evol. Microbiol.">
        <title>Complete genome sequence of Corynebacterium casei LMG S-19264T (=DSM 44701T), isolated from a smear-ripened cheese.</title>
        <authorList>
            <consortium name="US DOE Joint Genome Institute (JGI-PGF)"/>
            <person name="Walter F."/>
            <person name="Albersmeier A."/>
            <person name="Kalinowski J."/>
            <person name="Ruckert C."/>
        </authorList>
    </citation>
    <scope>NUCLEOTIDE SEQUENCE [LARGE SCALE GENOMIC DNA]</scope>
    <source>
        <strain evidence="9 10">CGMCC 1.12976</strain>
    </source>
</reference>
<feature type="binding site" evidence="6">
    <location>
        <position position="100"/>
    </location>
    <ligand>
        <name>FMN</name>
        <dbReference type="ChEBI" id="CHEBI:58210"/>
    </ligand>
</feature>
<evidence type="ECO:0000259" key="8">
    <source>
        <dbReference type="Pfam" id="PF00296"/>
    </source>
</evidence>
<dbReference type="GO" id="GO:0004497">
    <property type="term" value="F:monooxygenase activity"/>
    <property type="evidence" value="ECO:0007669"/>
    <property type="project" value="UniProtKB-KW"/>
</dbReference>
<dbReference type="EMBL" id="BMGP01000002">
    <property type="protein sequence ID" value="GGF22071.1"/>
    <property type="molecule type" value="Genomic_DNA"/>
</dbReference>
<dbReference type="InterPro" id="IPR016215">
    <property type="entry name" value="NTA_MOA"/>
</dbReference>
<dbReference type="Proteomes" id="UP000598775">
    <property type="component" value="Unassembled WGS sequence"/>
</dbReference>
<dbReference type="SUPFAM" id="SSF51679">
    <property type="entry name" value="Bacterial luciferase-like"/>
    <property type="match status" value="1"/>
</dbReference>
<dbReference type="GO" id="GO:0016705">
    <property type="term" value="F:oxidoreductase activity, acting on paired donors, with incorporation or reduction of molecular oxygen"/>
    <property type="evidence" value="ECO:0007669"/>
    <property type="project" value="InterPro"/>
</dbReference>
<feature type="binding site" evidence="6">
    <location>
        <position position="225"/>
    </location>
    <ligand>
        <name>FMN</name>
        <dbReference type="ChEBI" id="CHEBI:58210"/>
    </ligand>
</feature>
<feature type="domain" description="Luciferase-like" evidence="8">
    <location>
        <begin position="39"/>
        <end position="385"/>
    </location>
</feature>
<dbReference type="RefSeq" id="WP_188675911.1">
    <property type="nucleotide sequence ID" value="NZ_BMGP01000002.1"/>
</dbReference>
<evidence type="ECO:0000256" key="6">
    <source>
        <dbReference type="PIRSR" id="PIRSR000337-1"/>
    </source>
</evidence>
<protein>
    <submittedName>
        <fullName evidence="9">Monooxygenase</fullName>
    </submittedName>
</protein>
<evidence type="ECO:0000256" key="5">
    <source>
        <dbReference type="ARBA" id="ARBA00033748"/>
    </source>
</evidence>
<evidence type="ECO:0000313" key="9">
    <source>
        <dbReference type="EMBL" id="GGF22071.1"/>
    </source>
</evidence>
<proteinExistence type="inferred from homology"/>
<feature type="binding site" evidence="6">
    <location>
        <position position="63"/>
    </location>
    <ligand>
        <name>FMN</name>
        <dbReference type="ChEBI" id="CHEBI:58210"/>
    </ligand>
</feature>
<dbReference type="Gene3D" id="3.20.20.30">
    <property type="entry name" value="Luciferase-like domain"/>
    <property type="match status" value="1"/>
</dbReference>
<evidence type="ECO:0000256" key="4">
    <source>
        <dbReference type="ARBA" id="ARBA00023033"/>
    </source>
</evidence>
<comment type="similarity">
    <text evidence="5">Belongs to the NtaA/SnaA/DszA monooxygenase family.</text>
</comment>
<evidence type="ECO:0000256" key="2">
    <source>
        <dbReference type="ARBA" id="ARBA00022643"/>
    </source>
</evidence>
<feature type="compositionally biased region" description="Basic and acidic residues" evidence="7">
    <location>
        <begin position="461"/>
        <end position="471"/>
    </location>
</feature>
<keyword evidence="2 6" id="KW-0288">FMN</keyword>
<dbReference type="PANTHER" id="PTHR30011">
    <property type="entry name" value="ALKANESULFONATE MONOOXYGENASE-RELATED"/>
    <property type="match status" value="1"/>
</dbReference>
<keyword evidence="1 6" id="KW-0285">Flavoprotein</keyword>
<dbReference type="AlphaFoldDB" id="A0A917EXT5"/>
<evidence type="ECO:0000256" key="1">
    <source>
        <dbReference type="ARBA" id="ARBA00022630"/>
    </source>
</evidence>
<accession>A0A917EXT5</accession>
<feature type="compositionally biased region" description="Polar residues" evidence="7">
    <location>
        <begin position="451"/>
        <end position="460"/>
    </location>
</feature>
<dbReference type="InterPro" id="IPR051260">
    <property type="entry name" value="Diverse_substr_monoxygenases"/>
</dbReference>
<feature type="region of interest" description="Disordered" evidence="7">
    <location>
        <begin position="447"/>
        <end position="479"/>
    </location>
</feature>
<comment type="caution">
    <text evidence="9">The sequence shown here is derived from an EMBL/GenBank/DDBJ whole genome shotgun (WGS) entry which is preliminary data.</text>
</comment>
<organism evidence="9 10">
    <name type="scientific">Subtercola lobariae</name>
    <dbReference type="NCBI Taxonomy" id="1588641"/>
    <lineage>
        <taxon>Bacteria</taxon>
        <taxon>Bacillati</taxon>
        <taxon>Actinomycetota</taxon>
        <taxon>Actinomycetes</taxon>
        <taxon>Micrococcales</taxon>
        <taxon>Microbacteriaceae</taxon>
        <taxon>Subtercola</taxon>
    </lineage>
</organism>
<evidence type="ECO:0000313" key="10">
    <source>
        <dbReference type="Proteomes" id="UP000598775"/>
    </source>
</evidence>
<evidence type="ECO:0000256" key="7">
    <source>
        <dbReference type="SAM" id="MobiDB-lite"/>
    </source>
</evidence>
<dbReference type="PIRSF" id="PIRSF000337">
    <property type="entry name" value="NTA_MOA"/>
    <property type="match status" value="1"/>
</dbReference>
<name>A0A917EXT5_9MICO</name>
<dbReference type="InterPro" id="IPR036661">
    <property type="entry name" value="Luciferase-like_sf"/>
</dbReference>
<dbReference type="CDD" id="cd01095">
    <property type="entry name" value="Nitrilotriacetate_monoxgenase"/>
    <property type="match status" value="1"/>
</dbReference>
<feature type="binding site" evidence="6">
    <location>
        <position position="154"/>
    </location>
    <ligand>
        <name>FMN</name>
        <dbReference type="ChEBI" id="CHEBI:58210"/>
    </ligand>
</feature>
<dbReference type="NCBIfam" id="TIGR03860">
    <property type="entry name" value="FMN_nitrolo"/>
    <property type="match status" value="1"/>
</dbReference>
<dbReference type="PANTHER" id="PTHR30011:SF16">
    <property type="entry name" value="C2H2 FINGER DOMAIN TRANSCRIPTION FACTOR (EUROFUNG)-RELATED"/>
    <property type="match status" value="1"/>
</dbReference>
<keyword evidence="3" id="KW-0560">Oxidoreductase</keyword>
<keyword evidence="4 9" id="KW-0503">Monooxygenase</keyword>
<evidence type="ECO:0000256" key="3">
    <source>
        <dbReference type="ARBA" id="ARBA00023002"/>
    </source>
</evidence>
<gene>
    <name evidence="9" type="ORF">GCM10011399_14720</name>
</gene>
<keyword evidence="10" id="KW-1185">Reference proteome</keyword>
<sequence length="479" mass="52973">MSASGASRQIKLGAVLTGVGGPGHFNTWLDPQIPTNASIDINWYIEQARIAEEAKFDLVFIVDSQFITANSPPHYLNRLEPLTLLSALAVSTKNIGLVGTLTTSYNDPFFIARRFGSLDVISGGRAGWNVVTSGDAGTAGNFSLDEHYDYDTRYGRALENVRVAQGLWDSYEDDAFPADRETKVFLDPSKQHTLNHRGEYYHVEGPLNLSRSPQGQPVIFQAGDSEQGRDLGAEIGEGIFTHAPTIEIAQAFYADIKSRAAAKGRNPDHVLIVPGVSVFVGDTDEEAREIERTTQLADGGFEQSLAEFGRAFAWHDFRQYDLDAPFPDDVLKYAERGFYTQAVKVVELAAAQNLTLRQVIEITSSPRRGPFVGSPETVANELQRWFDGRALDGFNIHVGHPDQFKRLIDEVLPILRDRGLLRREYEGTTLRENLGLPFVENRYTVARNAAESAQPQSASTDEQKNDVREDAAEALVSSH</sequence>